<accession>A0A0M6Y3V6</accession>
<evidence type="ECO:0000256" key="1">
    <source>
        <dbReference type="ARBA" id="ARBA00004141"/>
    </source>
</evidence>
<gene>
    <name evidence="6" type="ORF">LAL4801_02817</name>
</gene>
<protein>
    <submittedName>
        <fullName evidence="6">CysZ-like protein</fullName>
    </submittedName>
</protein>
<keyword evidence="2 5" id="KW-0812">Transmembrane</keyword>
<dbReference type="EMBL" id="CXST01000002">
    <property type="protein sequence ID" value="CTQ44374.1"/>
    <property type="molecule type" value="Genomic_DNA"/>
</dbReference>
<feature type="transmembrane region" description="Helical" evidence="5">
    <location>
        <begin position="224"/>
        <end position="253"/>
    </location>
</feature>
<dbReference type="AlphaFoldDB" id="A0A0M6Y3V6"/>
<evidence type="ECO:0000313" key="6">
    <source>
        <dbReference type="EMBL" id="CTQ44374.1"/>
    </source>
</evidence>
<dbReference type="STRING" id="187304.B0E33_09180"/>
<dbReference type="InterPro" id="IPR059112">
    <property type="entry name" value="CysZ/EI24"/>
</dbReference>
<name>A0A0M6Y3V6_9HYPH</name>
<reference evidence="7" key="1">
    <citation type="submission" date="2015-07" db="EMBL/GenBank/DDBJ databases">
        <authorList>
            <person name="Rodrigo-Torres Lidia"/>
            <person name="Arahal R.David."/>
        </authorList>
    </citation>
    <scope>NUCLEOTIDE SEQUENCE [LARGE SCALE GENOMIC DNA]</scope>
    <source>
        <strain evidence="7">CECT 4801</strain>
    </source>
</reference>
<sequence>MLVSEAGLHNNKFSFRSPIVRGLAHDRRCTYVEAVVHEKFEGVMFQAASRAMSEVFEPPFRAIFWKMLGFTLGVLVVIWIALQGVIAAFVALPYAWMDTAISVLTGIGAIFVLGFLIAPISALFAGLFQDEIADIVDKKDYPHDQPGRALPLSQSIVQTIKFTGVVILGNLFALVLLLVPGVNLVAFFIVNGYLLGREFFEFAAMRFLPAAEAKAFRKARGGTVFLGGLIIAGLLAVPILNLVTPIFATIFMLHLFKLLAAQRQNVARA</sequence>
<evidence type="ECO:0000256" key="5">
    <source>
        <dbReference type="SAM" id="Phobius"/>
    </source>
</evidence>
<proteinExistence type="predicted"/>
<evidence type="ECO:0000256" key="4">
    <source>
        <dbReference type="ARBA" id="ARBA00023136"/>
    </source>
</evidence>
<feature type="transmembrane region" description="Helical" evidence="5">
    <location>
        <begin position="70"/>
        <end position="95"/>
    </location>
</feature>
<dbReference type="Proteomes" id="UP000048926">
    <property type="component" value="Unassembled WGS sequence"/>
</dbReference>
<feature type="transmembrane region" description="Helical" evidence="5">
    <location>
        <begin position="101"/>
        <end position="128"/>
    </location>
</feature>
<keyword evidence="7" id="KW-1185">Reference proteome</keyword>
<organism evidence="6 7">
    <name type="scientific">Roseibium aggregatum</name>
    <dbReference type="NCBI Taxonomy" id="187304"/>
    <lineage>
        <taxon>Bacteria</taxon>
        <taxon>Pseudomonadati</taxon>
        <taxon>Pseudomonadota</taxon>
        <taxon>Alphaproteobacteria</taxon>
        <taxon>Hyphomicrobiales</taxon>
        <taxon>Stappiaceae</taxon>
        <taxon>Roseibium</taxon>
    </lineage>
</organism>
<evidence type="ECO:0000256" key="2">
    <source>
        <dbReference type="ARBA" id="ARBA00022692"/>
    </source>
</evidence>
<keyword evidence="3 5" id="KW-1133">Transmembrane helix</keyword>
<evidence type="ECO:0000256" key="3">
    <source>
        <dbReference type="ARBA" id="ARBA00022989"/>
    </source>
</evidence>
<dbReference type="Pfam" id="PF07264">
    <property type="entry name" value="EI24"/>
    <property type="match status" value="1"/>
</dbReference>
<comment type="subcellular location">
    <subcellularLocation>
        <location evidence="1">Membrane</location>
        <topology evidence="1">Multi-pass membrane protein</topology>
    </subcellularLocation>
</comment>
<evidence type="ECO:0000313" key="7">
    <source>
        <dbReference type="Proteomes" id="UP000048926"/>
    </source>
</evidence>
<feature type="transmembrane region" description="Helical" evidence="5">
    <location>
        <begin position="165"/>
        <end position="190"/>
    </location>
</feature>
<dbReference type="NCBIfam" id="NF009407">
    <property type="entry name" value="PRK12768.1"/>
    <property type="match status" value="1"/>
</dbReference>
<keyword evidence="4 5" id="KW-0472">Membrane</keyword>